<reference evidence="1" key="1">
    <citation type="journal article" date="2021" name="New Phytol.">
        <title>Evolutionary innovations through gain and loss of genes in the ectomycorrhizal Boletales.</title>
        <authorList>
            <person name="Wu G."/>
            <person name="Miyauchi S."/>
            <person name="Morin E."/>
            <person name="Kuo A."/>
            <person name="Drula E."/>
            <person name="Varga T."/>
            <person name="Kohler A."/>
            <person name="Feng B."/>
            <person name="Cao Y."/>
            <person name="Lipzen A."/>
            <person name="Daum C."/>
            <person name="Hundley H."/>
            <person name="Pangilinan J."/>
            <person name="Johnson J."/>
            <person name="Barry K."/>
            <person name="LaButti K."/>
            <person name="Ng V."/>
            <person name="Ahrendt S."/>
            <person name="Min B."/>
            <person name="Choi I.G."/>
            <person name="Park H."/>
            <person name="Plett J.M."/>
            <person name="Magnuson J."/>
            <person name="Spatafora J.W."/>
            <person name="Nagy L.G."/>
            <person name="Henrissat B."/>
            <person name="Grigoriev I.V."/>
            <person name="Yang Z.L."/>
            <person name="Xu J."/>
            <person name="Martin F.M."/>
        </authorList>
    </citation>
    <scope>NUCLEOTIDE SEQUENCE</scope>
    <source>
        <strain evidence="1">ATCC 28755</strain>
    </source>
</reference>
<keyword evidence="2" id="KW-1185">Reference proteome</keyword>
<comment type="caution">
    <text evidence="1">The sequence shown here is derived from an EMBL/GenBank/DDBJ whole genome shotgun (WGS) entry which is preliminary data.</text>
</comment>
<evidence type="ECO:0000313" key="1">
    <source>
        <dbReference type="EMBL" id="KAH7912604.1"/>
    </source>
</evidence>
<dbReference type="Proteomes" id="UP000790377">
    <property type="component" value="Unassembled WGS sequence"/>
</dbReference>
<gene>
    <name evidence="1" type="ORF">BJ138DRAFT_1112233</name>
</gene>
<proteinExistence type="predicted"/>
<name>A0ACB8AI56_9AGAM</name>
<evidence type="ECO:0000313" key="2">
    <source>
        <dbReference type="Proteomes" id="UP000790377"/>
    </source>
</evidence>
<dbReference type="EMBL" id="MU267648">
    <property type="protein sequence ID" value="KAH7912604.1"/>
    <property type="molecule type" value="Genomic_DNA"/>
</dbReference>
<protein>
    <submittedName>
        <fullName evidence="1">Histidine phosphatase superfamily</fullName>
    </submittedName>
</protein>
<sequence length="548" mass="59569">MLPHILLLAALPYSYATVAYPSTVAASSYAGETTTADYPPPGGTNTAIDSYFPDASQVGYPGPTPTGDEAEAIATAPSFAKVTNAFPLVVPNTADDKGKTFDSLRYWGNLSPMYSVDSFGLPDASPLIPEGCGLNQVHLLIRHGARYPTSGEGPAKFAANIHAAASGPGFTVSGPLEFLSTWTYKLGAEILTPFGREALFSNGVAFRVRYGDLLKGFSDLPVFHRMVDSALNFAAGFFEVRTYLEDYHQEIIIEADGFNNTLAPYGTCSNSNVENIGYYGDGQSAKWAAIYLQKALKRLQPMIQGYNLTITDLGNMQDLCAYETVALGYSMFCDLFTEEEWEGYEYGMDLSFWYSEGPGNPTSAAMGLGYVQELVARLTQTPITVWNSTTNSTLDSSNITFPLYQPIFVDASHDTVISNIVTALNFTSLAATGPLPTDHIPPNRSYIVSQIAPFASNLVTQVLSCPAAEEPTHIRFILNDAVMPLTGIKGCTYDPNGLCSLPSFISGMQERIGQIDFDFDCFANYTMPNPDDITDGRYPAWMRNNTTY</sequence>
<organism evidence="1 2">
    <name type="scientific">Hygrophoropsis aurantiaca</name>
    <dbReference type="NCBI Taxonomy" id="72124"/>
    <lineage>
        <taxon>Eukaryota</taxon>
        <taxon>Fungi</taxon>
        <taxon>Dikarya</taxon>
        <taxon>Basidiomycota</taxon>
        <taxon>Agaricomycotina</taxon>
        <taxon>Agaricomycetes</taxon>
        <taxon>Agaricomycetidae</taxon>
        <taxon>Boletales</taxon>
        <taxon>Coniophorineae</taxon>
        <taxon>Hygrophoropsidaceae</taxon>
        <taxon>Hygrophoropsis</taxon>
    </lineage>
</organism>
<accession>A0ACB8AI56</accession>